<dbReference type="PROSITE" id="PS00687">
    <property type="entry name" value="ALDEHYDE_DEHYDR_GLU"/>
    <property type="match status" value="1"/>
</dbReference>
<dbReference type="Proteomes" id="UP000545386">
    <property type="component" value="Unassembled WGS sequence"/>
</dbReference>
<dbReference type="PANTHER" id="PTHR11699">
    <property type="entry name" value="ALDEHYDE DEHYDROGENASE-RELATED"/>
    <property type="match status" value="1"/>
</dbReference>
<evidence type="ECO:0000259" key="5">
    <source>
        <dbReference type="Pfam" id="PF00171"/>
    </source>
</evidence>
<dbReference type="EMBL" id="JACJUU010000002">
    <property type="protein sequence ID" value="MBC2769024.1"/>
    <property type="molecule type" value="Genomic_DNA"/>
</dbReference>
<proteinExistence type="inferred from homology"/>
<organism evidence="6 7">
    <name type="scientific">Pusillimonas minor</name>
    <dbReference type="NCBI Taxonomy" id="2697024"/>
    <lineage>
        <taxon>Bacteria</taxon>
        <taxon>Pseudomonadati</taxon>
        <taxon>Pseudomonadota</taxon>
        <taxon>Betaproteobacteria</taxon>
        <taxon>Burkholderiales</taxon>
        <taxon>Alcaligenaceae</taxon>
        <taxon>Pusillimonas</taxon>
    </lineage>
</organism>
<dbReference type="Gene3D" id="3.40.309.10">
    <property type="entry name" value="Aldehyde Dehydrogenase, Chain A, domain 2"/>
    <property type="match status" value="1"/>
</dbReference>
<feature type="domain" description="Aldehyde dehydrogenase" evidence="5">
    <location>
        <begin position="39"/>
        <end position="495"/>
    </location>
</feature>
<dbReference type="FunFam" id="3.40.605.10:FF:000007">
    <property type="entry name" value="NAD/NADP-dependent betaine aldehyde dehydrogenase"/>
    <property type="match status" value="1"/>
</dbReference>
<dbReference type="InterPro" id="IPR016162">
    <property type="entry name" value="Ald_DH_N"/>
</dbReference>
<comment type="caution">
    <text evidence="6">The sequence shown here is derived from an EMBL/GenBank/DDBJ whole genome shotgun (WGS) entry which is preliminary data.</text>
</comment>
<dbReference type="Pfam" id="PF00171">
    <property type="entry name" value="Aldedh"/>
    <property type="match status" value="1"/>
</dbReference>
<gene>
    <name evidence="6" type="ORF">GTU67_03730</name>
</gene>
<evidence type="ECO:0000256" key="4">
    <source>
        <dbReference type="RuleBase" id="RU003345"/>
    </source>
</evidence>
<feature type="active site" evidence="3">
    <location>
        <position position="266"/>
    </location>
</feature>
<protein>
    <submittedName>
        <fullName evidence="6">Aldehyde dehydrogenase family protein</fullName>
    </submittedName>
</protein>
<dbReference type="GO" id="GO:0016620">
    <property type="term" value="F:oxidoreductase activity, acting on the aldehyde or oxo group of donors, NAD or NADP as acceptor"/>
    <property type="evidence" value="ECO:0007669"/>
    <property type="project" value="InterPro"/>
</dbReference>
<reference evidence="6 7" key="1">
    <citation type="submission" date="2020-08" db="EMBL/GenBank/DDBJ databases">
        <title>Paraeoetvoesia sp. YC-7-48 draft genome sequence.</title>
        <authorList>
            <person name="Yao L."/>
        </authorList>
    </citation>
    <scope>NUCLEOTIDE SEQUENCE [LARGE SCALE GENOMIC DNA]</scope>
    <source>
        <strain evidence="7">YC-7-48</strain>
    </source>
</reference>
<comment type="similarity">
    <text evidence="1 4">Belongs to the aldehyde dehydrogenase family.</text>
</comment>
<dbReference type="RefSeq" id="WP_185778825.1">
    <property type="nucleotide sequence ID" value="NZ_JACJUU010000002.1"/>
</dbReference>
<evidence type="ECO:0000313" key="6">
    <source>
        <dbReference type="EMBL" id="MBC2769024.1"/>
    </source>
</evidence>
<dbReference type="FunFam" id="3.40.309.10:FF:000012">
    <property type="entry name" value="Betaine aldehyde dehydrogenase"/>
    <property type="match status" value="1"/>
</dbReference>
<evidence type="ECO:0000256" key="1">
    <source>
        <dbReference type="ARBA" id="ARBA00009986"/>
    </source>
</evidence>
<evidence type="ECO:0000256" key="3">
    <source>
        <dbReference type="PROSITE-ProRule" id="PRU10007"/>
    </source>
</evidence>
<keyword evidence="2 4" id="KW-0560">Oxidoreductase</keyword>
<dbReference type="SUPFAM" id="SSF53720">
    <property type="entry name" value="ALDH-like"/>
    <property type="match status" value="1"/>
</dbReference>
<evidence type="ECO:0000256" key="2">
    <source>
        <dbReference type="ARBA" id="ARBA00023002"/>
    </source>
</evidence>
<name>A0A842HM87_9BURK</name>
<dbReference type="InterPro" id="IPR029510">
    <property type="entry name" value="Ald_DH_CS_GLU"/>
</dbReference>
<dbReference type="InterPro" id="IPR016161">
    <property type="entry name" value="Ald_DH/histidinol_DH"/>
</dbReference>
<dbReference type="InterPro" id="IPR015590">
    <property type="entry name" value="Aldehyde_DH_dom"/>
</dbReference>
<accession>A0A842HM87</accession>
<dbReference type="InterPro" id="IPR016163">
    <property type="entry name" value="Ald_DH_C"/>
</dbReference>
<keyword evidence="7" id="KW-1185">Reference proteome</keyword>
<dbReference type="AlphaFoldDB" id="A0A842HM87"/>
<dbReference type="Gene3D" id="3.40.605.10">
    <property type="entry name" value="Aldehyde Dehydrogenase, Chain A, domain 1"/>
    <property type="match status" value="1"/>
</dbReference>
<sequence>MTQHKTNQTNEDLSARVPAIMPSQLGHYWGGEWHFSADNGFIDSINPSTGKLLASLPIASDQQVDLAVKAASKAFEKWRTTPPLERARLMRKAATRIREHAEDLALLDAADCGNPVKAMIFDAEIAATQLEYFAGLVLEVKGETIPTSNGSLNYTQREPLGVVARIFPFNHPFMFAGGKIAAPLAAGNTVVVKPPEQAPLSTIKLMELLADIFPAGVLNCVVGDRNTGAALVAHPEVAAVGLIGSVQAGQAVLRATATDMKRTLLELGGKNAMIIYPDANFDRAVSGAVRGMNFTWCGQSCGSTSRLFIHESLHDQFVEALIQKIHQEHKPGIATNLNSTMGALASPAQYRRSLEYIEIAKAEGATLVCGGKKPDDPALKDGYFIEPTVFTNVTPNMRIAQEEVFGPVLSVLKWNDEDALINDVNSTEFGLTASIWTRSLVTAHRAAAKVQAGYVWVNDCSSHFIGAPFGGYKRSGIGKEECLEELYEFTQLKNVNVSMID</sequence>
<evidence type="ECO:0000313" key="7">
    <source>
        <dbReference type="Proteomes" id="UP000545386"/>
    </source>
</evidence>